<feature type="transmembrane region" description="Helical" evidence="5">
    <location>
        <begin position="322"/>
        <end position="344"/>
    </location>
</feature>
<evidence type="ECO:0000313" key="8">
    <source>
        <dbReference type="Proteomes" id="UP000199428"/>
    </source>
</evidence>
<dbReference type="Proteomes" id="UP000199428">
    <property type="component" value="Unassembled WGS sequence"/>
</dbReference>
<keyword evidence="7" id="KW-0436">Ligase</keyword>
<reference evidence="7 8" key="1">
    <citation type="submission" date="2016-10" db="EMBL/GenBank/DDBJ databases">
        <authorList>
            <person name="de Groot N.N."/>
        </authorList>
    </citation>
    <scope>NUCLEOTIDE SEQUENCE [LARGE SCALE GENOMIC DNA]</scope>
    <source>
        <strain evidence="7 8">DSM 10317</strain>
    </source>
</reference>
<feature type="transmembrane region" description="Helical" evidence="5">
    <location>
        <begin position="127"/>
        <end position="146"/>
    </location>
</feature>
<feature type="transmembrane region" description="Helical" evidence="5">
    <location>
        <begin position="190"/>
        <end position="220"/>
    </location>
</feature>
<evidence type="ECO:0000259" key="6">
    <source>
        <dbReference type="Pfam" id="PF04932"/>
    </source>
</evidence>
<evidence type="ECO:0000313" key="7">
    <source>
        <dbReference type="EMBL" id="SCZ79713.1"/>
    </source>
</evidence>
<feature type="transmembrane region" description="Helical" evidence="5">
    <location>
        <begin position="38"/>
        <end position="56"/>
    </location>
</feature>
<evidence type="ECO:0000256" key="3">
    <source>
        <dbReference type="ARBA" id="ARBA00022989"/>
    </source>
</evidence>
<feature type="transmembrane region" description="Helical" evidence="5">
    <location>
        <begin position="232"/>
        <end position="252"/>
    </location>
</feature>
<feature type="domain" description="O-antigen ligase-related" evidence="6">
    <location>
        <begin position="194"/>
        <end position="337"/>
    </location>
</feature>
<dbReference type="InterPro" id="IPR007016">
    <property type="entry name" value="O-antigen_ligase-rel_domated"/>
</dbReference>
<dbReference type="EMBL" id="FMWK01000010">
    <property type="protein sequence ID" value="SCZ79713.1"/>
    <property type="molecule type" value="Genomic_DNA"/>
</dbReference>
<protein>
    <submittedName>
        <fullName evidence="7">O-antigen ligase</fullName>
    </submittedName>
</protein>
<gene>
    <name evidence="7" type="ORF">SAMN02910350_01912</name>
</gene>
<feature type="transmembrane region" description="Helical" evidence="5">
    <location>
        <begin position="88"/>
        <end position="107"/>
    </location>
</feature>
<feature type="transmembrane region" description="Helical" evidence="5">
    <location>
        <begin position="65"/>
        <end position="82"/>
    </location>
</feature>
<keyword evidence="2 5" id="KW-0812">Transmembrane</keyword>
<feature type="transmembrane region" description="Helical" evidence="5">
    <location>
        <begin position="12"/>
        <end position="32"/>
    </location>
</feature>
<dbReference type="RefSeq" id="WP_090163065.1">
    <property type="nucleotide sequence ID" value="NZ_FMWK01000010.1"/>
</dbReference>
<sequence>MVISFKNLSLRKLICNLIFYYPIIYTLLYTVWSGFSNMFFRGLIYLSFASALYSIAKKDKYMNKNLLVIIMLGIILACDVNRTSWNHLRALDVFGYVGLMLICSLFLEKEYREEMTNLCVNYYKYKITVIGFYILLLFGVLFKHGLRTEGWGVTVPLLYGQFEIPHSLAYMLVALYALSSIQFKISNKKFPVYMMALIFISVVWTGVRSALLGLLVLVIMDFLSIKNKTKKTIIIFVMAVGIVFLMTFTDILSNNPLMQKTMNAAESGTISNGREKFAAVLLGYYLYFEDNIQRFLGIGINGIRMVMQSVYGGEGIHAHNDFLNVLIGYGIPGTILYWLMLIVYSTKARFGIIAFAIFTILAVTNGLFMYISFTPLMIFLVLYMEQYFDKEGKYCDMASKIEQPRSVIYFGKN</sequence>
<keyword evidence="3 5" id="KW-1133">Transmembrane helix</keyword>
<evidence type="ECO:0000256" key="1">
    <source>
        <dbReference type="ARBA" id="ARBA00004141"/>
    </source>
</evidence>
<proteinExistence type="predicted"/>
<name>A0A1G5S0C5_PSEXY</name>
<organism evidence="7 8">
    <name type="scientific">Pseudobutyrivibrio xylanivorans</name>
    <dbReference type="NCBI Taxonomy" id="185007"/>
    <lineage>
        <taxon>Bacteria</taxon>
        <taxon>Bacillati</taxon>
        <taxon>Bacillota</taxon>
        <taxon>Clostridia</taxon>
        <taxon>Lachnospirales</taxon>
        <taxon>Lachnospiraceae</taxon>
        <taxon>Pseudobutyrivibrio</taxon>
    </lineage>
</organism>
<evidence type="ECO:0000256" key="5">
    <source>
        <dbReference type="SAM" id="Phobius"/>
    </source>
</evidence>
<evidence type="ECO:0000256" key="4">
    <source>
        <dbReference type="ARBA" id="ARBA00023136"/>
    </source>
</evidence>
<keyword evidence="4 5" id="KW-0472">Membrane</keyword>
<accession>A0A1G5S0C5</accession>
<dbReference type="Pfam" id="PF04932">
    <property type="entry name" value="Wzy_C"/>
    <property type="match status" value="1"/>
</dbReference>
<dbReference type="AlphaFoldDB" id="A0A1G5S0C5"/>
<evidence type="ECO:0000256" key="2">
    <source>
        <dbReference type="ARBA" id="ARBA00022692"/>
    </source>
</evidence>
<dbReference type="GO" id="GO:0016874">
    <property type="term" value="F:ligase activity"/>
    <property type="evidence" value="ECO:0007669"/>
    <property type="project" value="UniProtKB-KW"/>
</dbReference>
<dbReference type="GO" id="GO:0016020">
    <property type="term" value="C:membrane"/>
    <property type="evidence" value="ECO:0007669"/>
    <property type="project" value="UniProtKB-SubCell"/>
</dbReference>
<comment type="subcellular location">
    <subcellularLocation>
        <location evidence="1">Membrane</location>
        <topology evidence="1">Multi-pass membrane protein</topology>
    </subcellularLocation>
</comment>
<feature type="transmembrane region" description="Helical" evidence="5">
    <location>
        <begin position="350"/>
        <end position="383"/>
    </location>
</feature>